<gene>
    <name evidence="1" type="ORF">HAX54_043189</name>
</gene>
<evidence type="ECO:0000313" key="2">
    <source>
        <dbReference type="Proteomes" id="UP000823775"/>
    </source>
</evidence>
<sequence length="108" mass="12164">MAEWQTEAGFNPDLPKGKLASQPFQPCPLWPMHDQHYAVDVEFTCWYCNQAPRSPIMRHVMQSVTRNTQTDEAQAGTYAAIFIEAARESTEVVATGPQLFFLTRGGED</sequence>
<accession>A0ABS8W2Y3</accession>
<comment type="caution">
    <text evidence="1">The sequence shown here is derived from an EMBL/GenBank/DDBJ whole genome shotgun (WGS) entry which is preliminary data.</text>
</comment>
<name>A0ABS8W2Y3_DATST</name>
<reference evidence="1 2" key="1">
    <citation type="journal article" date="2021" name="BMC Genomics">
        <title>Datura genome reveals duplications of psychoactive alkaloid biosynthetic genes and high mutation rate following tissue culture.</title>
        <authorList>
            <person name="Rajewski A."/>
            <person name="Carter-House D."/>
            <person name="Stajich J."/>
            <person name="Litt A."/>
        </authorList>
    </citation>
    <scope>NUCLEOTIDE SEQUENCE [LARGE SCALE GENOMIC DNA]</scope>
    <source>
        <strain evidence="1">AR-01</strain>
    </source>
</reference>
<dbReference type="Proteomes" id="UP000823775">
    <property type="component" value="Unassembled WGS sequence"/>
</dbReference>
<organism evidence="1 2">
    <name type="scientific">Datura stramonium</name>
    <name type="common">Jimsonweed</name>
    <name type="synonym">Common thornapple</name>
    <dbReference type="NCBI Taxonomy" id="4076"/>
    <lineage>
        <taxon>Eukaryota</taxon>
        <taxon>Viridiplantae</taxon>
        <taxon>Streptophyta</taxon>
        <taxon>Embryophyta</taxon>
        <taxon>Tracheophyta</taxon>
        <taxon>Spermatophyta</taxon>
        <taxon>Magnoliopsida</taxon>
        <taxon>eudicotyledons</taxon>
        <taxon>Gunneridae</taxon>
        <taxon>Pentapetalae</taxon>
        <taxon>asterids</taxon>
        <taxon>lamiids</taxon>
        <taxon>Solanales</taxon>
        <taxon>Solanaceae</taxon>
        <taxon>Solanoideae</taxon>
        <taxon>Datureae</taxon>
        <taxon>Datura</taxon>
    </lineage>
</organism>
<evidence type="ECO:0000313" key="1">
    <source>
        <dbReference type="EMBL" id="MCE2055686.1"/>
    </source>
</evidence>
<keyword evidence="2" id="KW-1185">Reference proteome</keyword>
<proteinExistence type="predicted"/>
<dbReference type="EMBL" id="JACEIK010006443">
    <property type="protein sequence ID" value="MCE2055686.1"/>
    <property type="molecule type" value="Genomic_DNA"/>
</dbReference>
<protein>
    <submittedName>
        <fullName evidence="1">Uncharacterized protein</fullName>
    </submittedName>
</protein>